<name>A0A6A5K8Y9_9PLEO</name>
<dbReference type="Proteomes" id="UP000800040">
    <property type="component" value="Unassembled WGS sequence"/>
</dbReference>
<organism evidence="5 6">
    <name type="scientific">Decorospora gaudefroyi</name>
    <dbReference type="NCBI Taxonomy" id="184978"/>
    <lineage>
        <taxon>Eukaryota</taxon>
        <taxon>Fungi</taxon>
        <taxon>Dikarya</taxon>
        <taxon>Ascomycota</taxon>
        <taxon>Pezizomycotina</taxon>
        <taxon>Dothideomycetes</taxon>
        <taxon>Pleosporomycetidae</taxon>
        <taxon>Pleosporales</taxon>
        <taxon>Pleosporineae</taxon>
        <taxon>Pleosporaceae</taxon>
        <taxon>Decorospora</taxon>
    </lineage>
</organism>
<keyword evidence="1" id="KW-0479">Metal-binding</keyword>
<dbReference type="OrthoDB" id="432970at2759"/>
<dbReference type="Gene3D" id="6.10.140.2220">
    <property type="match status" value="1"/>
</dbReference>
<proteinExistence type="predicted"/>
<evidence type="ECO:0000256" key="1">
    <source>
        <dbReference type="ARBA" id="ARBA00022723"/>
    </source>
</evidence>
<evidence type="ECO:0000313" key="5">
    <source>
        <dbReference type="EMBL" id="KAF1831122.1"/>
    </source>
</evidence>
<keyword evidence="6" id="KW-1185">Reference proteome</keyword>
<dbReference type="AlphaFoldDB" id="A0A6A5K8Y9"/>
<evidence type="ECO:0000256" key="2">
    <source>
        <dbReference type="ARBA" id="ARBA00022771"/>
    </source>
</evidence>
<keyword evidence="3" id="KW-0862">Zinc</keyword>
<keyword evidence="2" id="KW-0863">Zinc-finger</keyword>
<dbReference type="InterPro" id="IPR002893">
    <property type="entry name" value="Znf_MYND"/>
</dbReference>
<reference evidence="5" key="1">
    <citation type="submission" date="2020-01" db="EMBL/GenBank/DDBJ databases">
        <authorList>
            <consortium name="DOE Joint Genome Institute"/>
            <person name="Haridas S."/>
            <person name="Albert R."/>
            <person name="Binder M."/>
            <person name="Bloem J."/>
            <person name="Labutti K."/>
            <person name="Salamov A."/>
            <person name="Andreopoulos B."/>
            <person name="Baker S.E."/>
            <person name="Barry K."/>
            <person name="Bills G."/>
            <person name="Bluhm B.H."/>
            <person name="Cannon C."/>
            <person name="Castanera R."/>
            <person name="Culley D.E."/>
            <person name="Daum C."/>
            <person name="Ezra D."/>
            <person name="Gonzalez J.B."/>
            <person name="Henrissat B."/>
            <person name="Kuo A."/>
            <person name="Liang C."/>
            <person name="Lipzen A."/>
            <person name="Lutzoni F."/>
            <person name="Magnuson J."/>
            <person name="Mondo S."/>
            <person name="Nolan M."/>
            <person name="Ohm R."/>
            <person name="Pangilinan J."/>
            <person name="Park H.-J."/>
            <person name="Ramirez L."/>
            <person name="Alfaro M."/>
            <person name="Sun H."/>
            <person name="Tritt A."/>
            <person name="Yoshinaga Y."/>
            <person name="Zwiers L.-H."/>
            <person name="Turgeon B.G."/>
            <person name="Goodwin S.B."/>
            <person name="Spatafora J.W."/>
            <person name="Crous P.W."/>
            <person name="Grigoriev I.V."/>
        </authorList>
    </citation>
    <scope>NUCLEOTIDE SEQUENCE</scope>
    <source>
        <strain evidence="5">P77</strain>
    </source>
</reference>
<dbReference type="GO" id="GO:0008270">
    <property type="term" value="F:zinc ion binding"/>
    <property type="evidence" value="ECO:0007669"/>
    <property type="project" value="UniProtKB-KW"/>
</dbReference>
<sequence length="109" mass="11980">MTPGLSVCTHCRGPAARRCTGCLVAPDYDEKPSAPSFYCSIDCQKAEWPQHQTDCRKLQARKSLNRAASLLQAIVYKIRMHTTVLQITSAHVEGTTIRLNGTQPSPHGT</sequence>
<gene>
    <name evidence="5" type="ORF">BDW02DRAFT_506022</name>
</gene>
<accession>A0A6A5K8Y9</accession>
<evidence type="ECO:0000259" key="4">
    <source>
        <dbReference type="Pfam" id="PF01753"/>
    </source>
</evidence>
<dbReference type="SUPFAM" id="SSF144232">
    <property type="entry name" value="HIT/MYND zinc finger-like"/>
    <property type="match status" value="1"/>
</dbReference>
<evidence type="ECO:0000256" key="3">
    <source>
        <dbReference type="ARBA" id="ARBA00022833"/>
    </source>
</evidence>
<dbReference type="Pfam" id="PF01753">
    <property type="entry name" value="zf-MYND"/>
    <property type="match status" value="1"/>
</dbReference>
<dbReference type="EMBL" id="ML975373">
    <property type="protein sequence ID" value="KAF1831122.1"/>
    <property type="molecule type" value="Genomic_DNA"/>
</dbReference>
<evidence type="ECO:0000313" key="6">
    <source>
        <dbReference type="Proteomes" id="UP000800040"/>
    </source>
</evidence>
<feature type="domain" description="MYND-type" evidence="4">
    <location>
        <begin position="8"/>
        <end position="55"/>
    </location>
</feature>
<protein>
    <recommendedName>
        <fullName evidence="4">MYND-type domain-containing protein</fullName>
    </recommendedName>
</protein>